<dbReference type="OrthoDB" id="2766738at2759"/>
<dbReference type="AlphaFoldDB" id="A0A371DLM5"/>
<feature type="compositionally biased region" description="Basic and acidic residues" evidence="1">
    <location>
        <begin position="161"/>
        <end position="170"/>
    </location>
</feature>
<feature type="compositionally biased region" description="Polar residues" evidence="1">
    <location>
        <begin position="102"/>
        <end position="112"/>
    </location>
</feature>
<feature type="region of interest" description="Disordered" evidence="1">
    <location>
        <begin position="226"/>
        <end position="261"/>
    </location>
</feature>
<sequence length="972" mass="106060">MKRANQPASNAQNASHGGPAPLSPPSAILVPTTPEEGEIVEAPSLTLKAPAPGALSADAYLPTGTTVRRSGPNPVSYPTSSEGSVDHGPPATQPNRQAPEPSGTQSAMSPTPSAEYWKDAGPTPTLSAMRTPRHSPPPPPPPPQTLSAEERAVRRQQARQFRKELSRACKESVLSGKPHPGILTGDDLPNVRKRSRVSLQTSTPSTPPSTETRIRMRNKRLRATLPDENELYPATSRVEKNPWALSSDDEGNADWLGGEVMDPAATSTPVIRPAAATNLASVPSDDDVFLDNANTSGQPPTPHCMQNSSFVARLRRSADDAKTQNRASTRSNADGRFPSAADRSPSYLGGSSPLPASSPPPSSSPIRRRTPITENDVQDLLTSNKMRLTSILSDPEGPDGSHGHASSLLHHALGGQTSVRTRDSMLADRDPLPSQQEQRRRVAGSGHTRDSGRPRDLRRPNWEERLRAASPGENSDFLPLPNTRAALHVQEQITARAAELARTRATSRPWTVGAEERRDAGRTRRPEEAQNTRSHSAMDLGTATPRSAATMADQSRYTPAPSWRELSMPTRDMEEAASQFAPSQCDPDPEGVLPPDEDEADATLPLAIPTILTAAAPEVDHPMPADLRVSHTVHRDDPEAIIRGISRRWAGAIWGDPPRTTVLLEAFNFAYTSSIQANRLMVETLQQAVYVIAGATAVSIVPPEVEVASTWRARDAPRVWAVRGLTPQQEEALLSRFPWSFRAISFFPYKRAVAPDTWLFALEGFFDENHDAIRLAVRAVLEEPEQWMQLVSLTRDHPDLRQLSDSDRANTILDSIVIKTWRLSNLNVVANVYVEPPTRDIPKWREWAGPLRTRTYGNFINGTGVVRRVSNCLGCNSVDHPAHRCPFHDLVGWNGPRAGTGTYTSLLPPPPPPQLQQQQHQNTPYPTGSQRTQRNSGQPRGRAPQRGNQAGRGAGPRTPGHWRQDSAMGPRR</sequence>
<dbReference type="Proteomes" id="UP000256964">
    <property type="component" value="Unassembled WGS sequence"/>
</dbReference>
<feature type="compositionally biased region" description="Polar residues" evidence="1">
    <location>
        <begin position="544"/>
        <end position="557"/>
    </location>
</feature>
<dbReference type="EMBL" id="KZ857387">
    <property type="protein sequence ID" value="RDX53439.1"/>
    <property type="molecule type" value="Genomic_DNA"/>
</dbReference>
<gene>
    <name evidence="2" type="ORF">OH76DRAFT_1416095</name>
</gene>
<feature type="compositionally biased region" description="Basic and acidic residues" evidence="1">
    <location>
        <begin position="514"/>
        <end position="530"/>
    </location>
</feature>
<feature type="compositionally biased region" description="Low complexity" evidence="1">
    <location>
        <begin position="1"/>
        <end position="15"/>
    </location>
</feature>
<feature type="region of interest" description="Disordered" evidence="1">
    <location>
        <begin position="500"/>
        <end position="562"/>
    </location>
</feature>
<organism evidence="2 3">
    <name type="scientific">Lentinus brumalis</name>
    <dbReference type="NCBI Taxonomy" id="2498619"/>
    <lineage>
        <taxon>Eukaryota</taxon>
        <taxon>Fungi</taxon>
        <taxon>Dikarya</taxon>
        <taxon>Basidiomycota</taxon>
        <taxon>Agaricomycotina</taxon>
        <taxon>Agaricomycetes</taxon>
        <taxon>Polyporales</taxon>
        <taxon>Polyporaceae</taxon>
        <taxon>Lentinus</taxon>
    </lineage>
</organism>
<proteinExistence type="predicted"/>
<protein>
    <submittedName>
        <fullName evidence="2">Uncharacterized protein</fullName>
    </submittedName>
</protein>
<evidence type="ECO:0000313" key="3">
    <source>
        <dbReference type="Proteomes" id="UP000256964"/>
    </source>
</evidence>
<feature type="region of interest" description="Disordered" evidence="1">
    <location>
        <begin position="1"/>
        <end position="212"/>
    </location>
</feature>
<evidence type="ECO:0000256" key="1">
    <source>
        <dbReference type="SAM" id="MobiDB-lite"/>
    </source>
</evidence>
<accession>A0A371DLM5</accession>
<feature type="compositionally biased region" description="Pro residues" evidence="1">
    <location>
        <begin position="134"/>
        <end position="144"/>
    </location>
</feature>
<reference evidence="2 3" key="1">
    <citation type="journal article" date="2018" name="Biotechnol. Biofuels">
        <title>Integrative visual omics of the white-rot fungus Polyporus brumalis exposes the biotechnological potential of its oxidative enzymes for delignifying raw plant biomass.</title>
        <authorList>
            <person name="Miyauchi S."/>
            <person name="Rancon A."/>
            <person name="Drula E."/>
            <person name="Hage H."/>
            <person name="Chaduli D."/>
            <person name="Favel A."/>
            <person name="Grisel S."/>
            <person name="Henrissat B."/>
            <person name="Herpoel-Gimbert I."/>
            <person name="Ruiz-Duenas F.J."/>
            <person name="Chevret D."/>
            <person name="Hainaut M."/>
            <person name="Lin J."/>
            <person name="Wang M."/>
            <person name="Pangilinan J."/>
            <person name="Lipzen A."/>
            <person name="Lesage-Meessen L."/>
            <person name="Navarro D."/>
            <person name="Riley R."/>
            <person name="Grigoriev I.V."/>
            <person name="Zhou S."/>
            <person name="Raouche S."/>
            <person name="Rosso M.N."/>
        </authorList>
    </citation>
    <scope>NUCLEOTIDE SEQUENCE [LARGE SCALE GENOMIC DNA]</scope>
    <source>
        <strain evidence="2 3">BRFM 1820</strain>
    </source>
</reference>
<feature type="compositionally biased region" description="Low complexity" evidence="1">
    <location>
        <begin position="344"/>
        <end position="355"/>
    </location>
</feature>
<evidence type="ECO:0000313" key="2">
    <source>
        <dbReference type="EMBL" id="RDX53439.1"/>
    </source>
</evidence>
<feature type="compositionally biased region" description="Polar residues" evidence="1">
    <location>
        <begin position="922"/>
        <end position="938"/>
    </location>
</feature>
<keyword evidence="3" id="KW-1185">Reference proteome</keyword>
<feature type="region of interest" description="Disordered" evidence="1">
    <location>
        <begin position="287"/>
        <end position="381"/>
    </location>
</feature>
<feature type="compositionally biased region" description="Polar residues" evidence="1">
    <location>
        <begin position="292"/>
        <end position="310"/>
    </location>
</feature>
<feature type="compositionally biased region" description="Polar residues" evidence="1">
    <location>
        <begin position="372"/>
        <end position="381"/>
    </location>
</feature>
<feature type="compositionally biased region" description="Low complexity" evidence="1">
    <location>
        <begin position="201"/>
        <end position="210"/>
    </location>
</feature>
<feature type="region of interest" description="Disordered" evidence="1">
    <location>
        <begin position="900"/>
        <end position="972"/>
    </location>
</feature>
<feature type="region of interest" description="Disordered" evidence="1">
    <location>
        <begin position="427"/>
        <end position="462"/>
    </location>
</feature>
<feature type="compositionally biased region" description="Basic and acidic residues" evidence="1">
    <location>
        <begin position="447"/>
        <end position="462"/>
    </location>
</feature>
<name>A0A371DLM5_9APHY</name>